<feature type="region of interest" description="Disordered" evidence="1">
    <location>
        <begin position="167"/>
        <end position="265"/>
    </location>
</feature>
<feature type="compositionally biased region" description="Polar residues" evidence="1">
    <location>
        <begin position="254"/>
        <end position="265"/>
    </location>
</feature>
<protein>
    <submittedName>
        <fullName evidence="3">Uncharacterized protein</fullName>
    </submittedName>
</protein>
<keyword evidence="2" id="KW-0472">Membrane</keyword>
<keyword evidence="2" id="KW-1133">Transmembrane helix</keyword>
<sequence length="265" mass="27022">MELSIGQVLAAAGATVLGAILAKLLGLWGTLAGTAVLSVCSSIGAVLILRAMRRTGEKIKAQITALAPVAKGKAPAVTVELNPDTVTATAKIPDTQRHRALREDTIVLGTNAADTDEIVVAAEPAPEGHVTKTQSNQRTLIAILVSSVLVFSLTVAALYLLGALTGEPDRFITNDNPQTIVSEAPVESGTPESTETTEAPTESATPSETPTSEAPTETTAPTESATTETPSQSPTPDAGSSTGGTEETTSPTPQDGTVTETPATE</sequence>
<dbReference type="AlphaFoldDB" id="A0A9X3P5X8"/>
<name>A0A9X3P5X8_9ACTN</name>
<dbReference type="EMBL" id="JAPZVP010000004">
    <property type="protein sequence ID" value="MDA1359403.1"/>
    <property type="molecule type" value="Genomic_DNA"/>
</dbReference>
<evidence type="ECO:0000313" key="4">
    <source>
        <dbReference type="Proteomes" id="UP001146067"/>
    </source>
</evidence>
<dbReference type="Proteomes" id="UP001146067">
    <property type="component" value="Unassembled WGS sequence"/>
</dbReference>
<evidence type="ECO:0000256" key="2">
    <source>
        <dbReference type="SAM" id="Phobius"/>
    </source>
</evidence>
<feature type="transmembrane region" description="Helical" evidence="2">
    <location>
        <begin position="28"/>
        <end position="49"/>
    </location>
</feature>
<evidence type="ECO:0000313" key="3">
    <source>
        <dbReference type="EMBL" id="MDA1359403.1"/>
    </source>
</evidence>
<gene>
    <name evidence="3" type="ORF">O1R50_07215</name>
</gene>
<feature type="transmembrane region" description="Helical" evidence="2">
    <location>
        <begin position="140"/>
        <end position="161"/>
    </location>
</feature>
<proteinExistence type="predicted"/>
<accession>A0A9X3P5X8</accession>
<feature type="compositionally biased region" description="Low complexity" evidence="1">
    <location>
        <begin position="190"/>
        <end position="253"/>
    </location>
</feature>
<dbReference type="RefSeq" id="WP_270109236.1">
    <property type="nucleotide sequence ID" value="NZ_JAPZVP010000004.1"/>
</dbReference>
<evidence type="ECO:0000256" key="1">
    <source>
        <dbReference type="SAM" id="MobiDB-lite"/>
    </source>
</evidence>
<keyword evidence="2" id="KW-0812">Transmembrane</keyword>
<organism evidence="3 4">
    <name type="scientific">Glycomyces luteolus</name>
    <dbReference type="NCBI Taxonomy" id="2670330"/>
    <lineage>
        <taxon>Bacteria</taxon>
        <taxon>Bacillati</taxon>
        <taxon>Actinomycetota</taxon>
        <taxon>Actinomycetes</taxon>
        <taxon>Glycomycetales</taxon>
        <taxon>Glycomycetaceae</taxon>
        <taxon>Glycomyces</taxon>
    </lineage>
</organism>
<reference evidence="3" key="1">
    <citation type="submission" date="2022-12" db="EMBL/GenBank/DDBJ databases">
        <title>Gycomyces niveus sp.nov.,a novel actinomycete isolated from soil in Shouguan.</title>
        <authorList>
            <person name="Yang X."/>
        </authorList>
    </citation>
    <scope>NUCLEOTIDE SEQUENCE</scope>
    <source>
        <strain evidence="3">NEAU-A15</strain>
    </source>
</reference>
<keyword evidence="4" id="KW-1185">Reference proteome</keyword>
<comment type="caution">
    <text evidence="3">The sequence shown here is derived from an EMBL/GenBank/DDBJ whole genome shotgun (WGS) entry which is preliminary data.</text>
</comment>